<accession>A0A6V7F9C3</accession>
<dbReference type="EMBL" id="LR828257">
    <property type="protein sequence ID" value="CAD0360121.1"/>
    <property type="molecule type" value="Genomic_DNA"/>
</dbReference>
<evidence type="ECO:0000313" key="2">
    <source>
        <dbReference type="EMBL" id="MDV7248027.1"/>
    </source>
</evidence>
<dbReference type="EMBL" id="LR828257">
    <property type="protein sequence ID" value="CAD0360125.1"/>
    <property type="molecule type" value="Genomic_DNA"/>
</dbReference>
<dbReference type="RefSeq" id="WP_180313499.1">
    <property type="nucleotide sequence ID" value="NZ_JAVTRY010000001.1"/>
</dbReference>
<dbReference type="AlphaFoldDB" id="A0A6V7F9C3"/>
<evidence type="ECO:0000313" key="3">
    <source>
        <dbReference type="Proteomes" id="UP000515406"/>
    </source>
</evidence>
<evidence type="ECO:0000313" key="1">
    <source>
        <dbReference type="EMBL" id="CAD0360121.1"/>
    </source>
</evidence>
<reference evidence="1 3" key="1">
    <citation type="submission" date="2020-07" db="EMBL/GenBank/DDBJ databases">
        <authorList>
            <person name="Pothier F. J."/>
        </authorList>
    </citation>
    <scope>NUCLEOTIDE SEQUENCE [LARGE SCALE GENOMIC DNA]</scope>
    <source>
        <strain evidence="1 3">CFBP 498</strain>
    </source>
</reference>
<protein>
    <submittedName>
        <fullName evidence="1">Uncharacterized protein</fullName>
    </submittedName>
</protein>
<sequence length="84" mass="9938">MARVDDRKEWMIEAGKRVPPCGLRDWFYSKFVTRRGYDDYPEPMPDVFLDSSSIAQHEELEHLEGLIGSDFVIIPNEEKWAHRK</sequence>
<dbReference type="Proteomes" id="UP001187425">
    <property type="component" value="Unassembled WGS sequence"/>
</dbReference>
<reference evidence="2 4" key="2">
    <citation type="submission" date="2023-10" db="EMBL/GenBank/DDBJ databases">
        <title>A new tool for lettuce pathogen research.</title>
        <authorList>
            <person name="Horton K.N."/>
            <person name="Cseke L.J."/>
            <person name="Badiwe M."/>
            <person name="Tesfaye D."/>
            <person name="Klein A."/>
            <person name="Su J."/>
            <person name="Potnis N."/>
            <person name="Gassmann W."/>
        </authorList>
    </citation>
    <scope>NUCLEOTIDE SEQUENCE [LARGE SCALE GENOMIC DNA]</scope>
    <source>
        <strain evidence="2 4">JSKH1901</strain>
    </source>
</reference>
<proteinExistence type="predicted"/>
<name>A0A6V7F9C3_9XANT</name>
<dbReference type="Proteomes" id="UP000515406">
    <property type="component" value="Chromosome"/>
</dbReference>
<organism evidence="1 3">
    <name type="scientific">Xanthomonas hortorum pv. vitians</name>
    <dbReference type="NCBI Taxonomy" id="83224"/>
    <lineage>
        <taxon>Bacteria</taxon>
        <taxon>Pseudomonadati</taxon>
        <taxon>Pseudomonadota</taxon>
        <taxon>Gammaproteobacteria</taxon>
        <taxon>Lysobacterales</taxon>
        <taxon>Lysobacteraceae</taxon>
        <taxon>Xanthomonas</taxon>
    </lineage>
</organism>
<dbReference type="EMBL" id="JAWMQI010000016">
    <property type="protein sequence ID" value="MDV7248027.1"/>
    <property type="molecule type" value="Genomic_DNA"/>
</dbReference>
<evidence type="ECO:0000313" key="4">
    <source>
        <dbReference type="Proteomes" id="UP001187425"/>
    </source>
</evidence>
<gene>
    <name evidence="1" type="ORF">CFBP498_44140</name>
    <name evidence="2" type="ORF">R4K57_06270</name>
</gene>
<keyword evidence="3" id="KW-1185">Reference proteome</keyword>